<dbReference type="InterPro" id="IPR036255">
    <property type="entry name" value="YgfB-like_sf"/>
</dbReference>
<evidence type="ECO:0000256" key="1">
    <source>
        <dbReference type="SAM" id="MobiDB-lite"/>
    </source>
</evidence>
<dbReference type="Proteomes" id="UP000288178">
    <property type="component" value="Unassembled WGS sequence"/>
</dbReference>
<reference evidence="2 3" key="1">
    <citation type="submission" date="2019-01" db="EMBL/GenBank/DDBJ databases">
        <authorList>
            <person name="Chen W.-M."/>
        </authorList>
    </citation>
    <scope>NUCLEOTIDE SEQUENCE [LARGE SCALE GENOMIC DNA]</scope>
    <source>
        <strain evidence="2 3">ICH-3</strain>
    </source>
</reference>
<gene>
    <name evidence="2" type="ORF">ENE75_12895</name>
</gene>
<dbReference type="Pfam" id="PF03695">
    <property type="entry name" value="UPF0149"/>
    <property type="match status" value="1"/>
</dbReference>
<dbReference type="InterPro" id="IPR011978">
    <property type="entry name" value="YgfB-like"/>
</dbReference>
<feature type="compositionally biased region" description="Basic residues" evidence="1">
    <location>
        <begin position="203"/>
        <end position="213"/>
    </location>
</feature>
<proteinExistence type="predicted"/>
<feature type="region of interest" description="Disordered" evidence="1">
    <location>
        <begin position="202"/>
        <end position="229"/>
    </location>
</feature>
<dbReference type="OrthoDB" id="570299at2"/>
<evidence type="ECO:0000313" key="2">
    <source>
        <dbReference type="EMBL" id="RVT51702.1"/>
    </source>
</evidence>
<evidence type="ECO:0000313" key="3">
    <source>
        <dbReference type="Proteomes" id="UP000288178"/>
    </source>
</evidence>
<comment type="caution">
    <text evidence="2">The sequence shown here is derived from an EMBL/GenBank/DDBJ whole genome shotgun (WGS) entry which is preliminary data.</text>
</comment>
<feature type="compositionally biased region" description="Low complexity" evidence="1">
    <location>
        <begin position="214"/>
        <end position="229"/>
    </location>
</feature>
<dbReference type="EMBL" id="SACT01000003">
    <property type="protein sequence ID" value="RVT51702.1"/>
    <property type="molecule type" value="Genomic_DNA"/>
</dbReference>
<accession>A0A3S2TME0</accession>
<dbReference type="SUPFAM" id="SSF101327">
    <property type="entry name" value="YgfB-like"/>
    <property type="match status" value="1"/>
</dbReference>
<keyword evidence="3" id="KW-1185">Reference proteome</keyword>
<organism evidence="2 3">
    <name type="scientific">Rubrivivax albus</name>
    <dbReference type="NCBI Taxonomy" id="2499835"/>
    <lineage>
        <taxon>Bacteria</taxon>
        <taxon>Pseudomonadati</taxon>
        <taxon>Pseudomonadota</taxon>
        <taxon>Betaproteobacteria</taxon>
        <taxon>Burkholderiales</taxon>
        <taxon>Sphaerotilaceae</taxon>
        <taxon>Rubrivivax</taxon>
    </lineage>
</organism>
<name>A0A3S2TME0_9BURK</name>
<dbReference type="RefSeq" id="WP_128198703.1">
    <property type="nucleotide sequence ID" value="NZ_SACT01000003.1"/>
</dbReference>
<protein>
    <submittedName>
        <fullName evidence="2">YecA family protein</fullName>
    </submittedName>
</protein>
<sequence>MAHPPRTSGAPAHASVAPLNDADLDRLQDLLAALPAPLEPMDVMALDGYLCGVILQPQVVPPARWQPGVLDVEGRPLPPGHDAAELMALVGRRHAELQRAIDARDWFDPWIYPDDEAAVSDSVLPWVAGFAAALDSFPALQAMEDPELVEPLALIYLHFDAEDLEDAEPLQAVIETIEPPADLAEAVQDLVRAVMLIADVTRPRTKAPPRRPAARPGGRAVRTPAKPRR</sequence>
<dbReference type="Gene3D" id="1.20.120.740">
    <property type="entry name" value="YgfB uncharacterised protein family UPF0149, PF03695"/>
    <property type="match status" value="1"/>
</dbReference>
<dbReference type="NCBIfam" id="TIGR02292">
    <property type="entry name" value="ygfB_yecA"/>
    <property type="match status" value="1"/>
</dbReference>
<dbReference type="AlphaFoldDB" id="A0A3S2TME0"/>